<accession>H0ZWL2</accession>
<dbReference type="AlphaFoldDB" id="H0ZWL2"/>
<evidence type="ECO:0000256" key="2">
    <source>
        <dbReference type="ARBA" id="ARBA00022692"/>
    </source>
</evidence>
<feature type="domain" description="MHC class II beta chain N-terminal" evidence="10">
    <location>
        <begin position="34"/>
        <end position="108"/>
    </location>
</feature>
<dbReference type="PANTHER" id="PTHR19944:SF99">
    <property type="entry name" value="HLA CLASS II HISTOCOMPATIBILITY ANTIGEN, DRB1 BETA CHAIN"/>
    <property type="match status" value="1"/>
</dbReference>
<evidence type="ECO:0000313" key="12">
    <source>
        <dbReference type="Proteomes" id="UP000007754"/>
    </source>
</evidence>
<keyword evidence="8" id="KW-0325">Glycoprotein</keyword>
<evidence type="ECO:0000313" key="11">
    <source>
        <dbReference type="Ensembl" id="ENSTGUP00000015013.2"/>
    </source>
</evidence>
<dbReference type="GO" id="GO:0002504">
    <property type="term" value="P:antigen processing and presentation of peptide or polysaccharide antigen via MHC class II"/>
    <property type="evidence" value="ECO:0007669"/>
    <property type="project" value="UniProtKB-KW"/>
</dbReference>
<dbReference type="GO" id="GO:0002250">
    <property type="term" value="P:adaptive immune response"/>
    <property type="evidence" value="ECO:0007669"/>
    <property type="project" value="UniProtKB-KW"/>
</dbReference>
<evidence type="ECO:0000256" key="5">
    <source>
        <dbReference type="ARBA" id="ARBA00023130"/>
    </source>
</evidence>
<dbReference type="InterPro" id="IPR050160">
    <property type="entry name" value="MHC/Immunoglobulin"/>
</dbReference>
<dbReference type="Proteomes" id="UP000007754">
    <property type="component" value="Unplaced"/>
</dbReference>
<dbReference type="Ensembl" id="ENSTGUT00000015240.2">
    <property type="protein sequence ID" value="ENSTGUP00000015013.2"/>
    <property type="gene ID" value="ENSTGUG00000014649.2"/>
</dbReference>
<keyword evidence="6" id="KW-0472">Membrane</keyword>
<keyword evidence="5" id="KW-1064">Adaptive immunity</keyword>
<name>H0ZWL2_TAEGU</name>
<proteinExistence type="predicted"/>
<dbReference type="InterPro" id="IPR011162">
    <property type="entry name" value="MHC_I/II-like_Ag-recog"/>
</dbReference>
<reference evidence="11" key="1">
    <citation type="submission" date="2025-08" db="UniProtKB">
        <authorList>
            <consortium name="Ensembl"/>
        </authorList>
    </citation>
    <scope>IDENTIFICATION</scope>
</reference>
<dbReference type="FunFam" id="3.10.320.10:FF:000001">
    <property type="entry name" value="HLA class II histocompatibility antigen, DRB1-1 beta chain"/>
    <property type="match status" value="1"/>
</dbReference>
<dbReference type="InParanoid" id="H0ZWL2"/>
<comment type="subcellular location">
    <subcellularLocation>
        <location evidence="1">Membrane</location>
        <topology evidence="1">Single-pass type I membrane protein</topology>
    </subcellularLocation>
</comment>
<dbReference type="HOGENOM" id="CLU_141702_0_0_1"/>
<dbReference type="OMA" id="HECHYLN"/>
<organism evidence="11 12">
    <name type="scientific">Taeniopygia guttata</name>
    <name type="common">Zebra finch</name>
    <name type="synonym">Poephila guttata</name>
    <dbReference type="NCBI Taxonomy" id="59729"/>
    <lineage>
        <taxon>Eukaryota</taxon>
        <taxon>Metazoa</taxon>
        <taxon>Chordata</taxon>
        <taxon>Craniata</taxon>
        <taxon>Vertebrata</taxon>
        <taxon>Euteleostomi</taxon>
        <taxon>Archelosauria</taxon>
        <taxon>Archosauria</taxon>
        <taxon>Dinosauria</taxon>
        <taxon>Saurischia</taxon>
        <taxon>Theropoda</taxon>
        <taxon>Coelurosauria</taxon>
        <taxon>Aves</taxon>
        <taxon>Neognathae</taxon>
        <taxon>Neoaves</taxon>
        <taxon>Telluraves</taxon>
        <taxon>Australaves</taxon>
        <taxon>Passeriformes</taxon>
        <taxon>Passeroidea</taxon>
        <taxon>Estrildidae</taxon>
        <taxon>Estrildinae</taxon>
        <taxon>Taeniopygia</taxon>
    </lineage>
</organism>
<evidence type="ECO:0000256" key="6">
    <source>
        <dbReference type="ARBA" id="ARBA00023136"/>
    </source>
</evidence>
<dbReference type="SMART" id="SM00921">
    <property type="entry name" value="MHC_II_beta"/>
    <property type="match status" value="1"/>
</dbReference>
<keyword evidence="4" id="KW-1133">Transmembrane helix</keyword>
<sequence>AAWVCRHRLPGRAGGAPPELCPALTAVLQWQGKTECHFTNGTEKVRLVDRYIYNRLQHAMFDSDVGEYVGFTPYGERNAKRWNSDPEFMESRRAAVDTYCRHNYRVLTPFLTERRGERGQSVSPRARPCQ</sequence>
<keyword evidence="3" id="KW-0391">Immunity</keyword>
<dbReference type="Gene3D" id="3.10.320.10">
    <property type="entry name" value="Class II Histocompatibility Antigen, M Beta Chain, Chain B, domain 1"/>
    <property type="match status" value="1"/>
</dbReference>
<dbReference type="InterPro" id="IPR000353">
    <property type="entry name" value="MHC_II_b_N"/>
</dbReference>
<reference evidence="11" key="2">
    <citation type="submission" date="2025-09" db="UniProtKB">
        <authorList>
            <consortium name="Ensembl"/>
        </authorList>
    </citation>
    <scope>IDENTIFICATION</scope>
</reference>
<evidence type="ECO:0000256" key="8">
    <source>
        <dbReference type="ARBA" id="ARBA00023180"/>
    </source>
</evidence>
<evidence type="ECO:0000256" key="4">
    <source>
        <dbReference type="ARBA" id="ARBA00022989"/>
    </source>
</evidence>
<dbReference type="Pfam" id="PF00969">
    <property type="entry name" value="MHC_II_beta"/>
    <property type="match status" value="1"/>
</dbReference>
<evidence type="ECO:0000256" key="1">
    <source>
        <dbReference type="ARBA" id="ARBA00004479"/>
    </source>
</evidence>
<dbReference type="GeneTree" id="ENSGT00950000183127"/>
<dbReference type="InterPro" id="IPR014745">
    <property type="entry name" value="MHC_II_a/b_N"/>
</dbReference>
<dbReference type="STRING" id="59729.ENSTGUP00000021693"/>
<keyword evidence="7" id="KW-1015">Disulfide bond</keyword>
<keyword evidence="2" id="KW-0812">Transmembrane</keyword>
<evidence type="ECO:0000256" key="9">
    <source>
        <dbReference type="ARBA" id="ARBA00023182"/>
    </source>
</evidence>
<dbReference type="PANTHER" id="PTHR19944">
    <property type="entry name" value="MHC CLASS II-RELATED"/>
    <property type="match status" value="1"/>
</dbReference>
<dbReference type="SUPFAM" id="SSF54452">
    <property type="entry name" value="MHC antigen-recognition domain"/>
    <property type="match status" value="1"/>
</dbReference>
<evidence type="ECO:0000256" key="7">
    <source>
        <dbReference type="ARBA" id="ARBA00023157"/>
    </source>
</evidence>
<evidence type="ECO:0000259" key="10">
    <source>
        <dbReference type="SMART" id="SM00921"/>
    </source>
</evidence>
<evidence type="ECO:0000256" key="3">
    <source>
        <dbReference type="ARBA" id="ARBA00022859"/>
    </source>
</evidence>
<keyword evidence="9" id="KW-0491">MHC II</keyword>
<dbReference type="GO" id="GO:0042613">
    <property type="term" value="C:MHC class II protein complex"/>
    <property type="evidence" value="ECO:0007669"/>
    <property type="project" value="UniProtKB-KW"/>
</dbReference>
<keyword evidence="12" id="KW-1185">Reference proteome</keyword>
<protein>
    <recommendedName>
        <fullName evidence="10">MHC class II beta chain N-terminal domain-containing protein</fullName>
    </recommendedName>
</protein>